<evidence type="ECO:0000313" key="2">
    <source>
        <dbReference type="Proteomes" id="UP000294508"/>
    </source>
</evidence>
<organism evidence="1 2">
    <name type="scientific">Kribbella steppae</name>
    <dbReference type="NCBI Taxonomy" id="2512223"/>
    <lineage>
        <taxon>Bacteria</taxon>
        <taxon>Bacillati</taxon>
        <taxon>Actinomycetota</taxon>
        <taxon>Actinomycetes</taxon>
        <taxon>Propionibacteriales</taxon>
        <taxon>Kribbellaceae</taxon>
        <taxon>Kribbella</taxon>
    </lineage>
</organism>
<comment type="caution">
    <text evidence="1">The sequence shown here is derived from an EMBL/GenBank/DDBJ whole genome shotgun (WGS) entry which is preliminary data.</text>
</comment>
<accession>A0A4R2HWC7</accession>
<dbReference type="EMBL" id="SLWN01000001">
    <property type="protein sequence ID" value="TCO35587.1"/>
    <property type="molecule type" value="Genomic_DNA"/>
</dbReference>
<reference evidence="1 2" key="1">
    <citation type="journal article" date="2015" name="Stand. Genomic Sci.">
        <title>Genomic Encyclopedia of Bacterial and Archaeal Type Strains, Phase III: the genomes of soil and plant-associated and newly described type strains.</title>
        <authorList>
            <person name="Whitman W.B."/>
            <person name="Woyke T."/>
            <person name="Klenk H.P."/>
            <person name="Zhou Y."/>
            <person name="Lilburn T.G."/>
            <person name="Beck B.J."/>
            <person name="De Vos P."/>
            <person name="Vandamme P."/>
            <person name="Eisen J.A."/>
            <person name="Garrity G."/>
            <person name="Hugenholtz P."/>
            <person name="Kyrpides N.C."/>
        </authorList>
    </citation>
    <scope>NUCLEOTIDE SEQUENCE [LARGE SCALE GENOMIC DNA]</scope>
    <source>
        <strain evidence="1 2">VKM Ac-2572</strain>
    </source>
</reference>
<dbReference type="OrthoDB" id="3826033at2"/>
<dbReference type="AlphaFoldDB" id="A0A4R2HWC7"/>
<dbReference type="Proteomes" id="UP000294508">
    <property type="component" value="Unassembled WGS sequence"/>
</dbReference>
<protein>
    <submittedName>
        <fullName evidence="1">Uncharacterized protein</fullName>
    </submittedName>
</protein>
<name>A0A4R2HWC7_9ACTN</name>
<evidence type="ECO:0000313" key="1">
    <source>
        <dbReference type="EMBL" id="TCO35587.1"/>
    </source>
</evidence>
<proteinExistence type="predicted"/>
<keyword evidence="2" id="KW-1185">Reference proteome</keyword>
<dbReference type="RefSeq" id="WP_132207258.1">
    <property type="nucleotide sequence ID" value="NZ_SLWN01000001.1"/>
</dbReference>
<gene>
    <name evidence="1" type="ORF">EV652_101471</name>
</gene>
<sequence length="127" mass="13740">MTAEPNPLISPVQAVGRNFGQFSLPVARVTVQTSDSAEIDAAMRNGFWFAPIKGGPRPFFGPLDAEDIAPAHRMAVYPGVRLRGYSANGQLLYDSDRDAHTYAECFPTGGGESICASTPWQRPDPSR</sequence>